<feature type="domain" description="SLC26A/SulP transporter" evidence="7">
    <location>
        <begin position="136"/>
        <end position="279"/>
    </location>
</feature>
<evidence type="ECO:0000256" key="2">
    <source>
        <dbReference type="ARBA" id="ARBA00022692"/>
    </source>
</evidence>
<feature type="transmembrane region" description="Helical" evidence="6">
    <location>
        <begin position="165"/>
        <end position="187"/>
    </location>
</feature>
<keyword evidence="3 6" id="KW-1133">Transmembrane helix</keyword>
<proteinExistence type="predicted"/>
<evidence type="ECO:0000256" key="4">
    <source>
        <dbReference type="ARBA" id="ARBA00023136"/>
    </source>
</evidence>
<dbReference type="GO" id="GO:0016020">
    <property type="term" value="C:membrane"/>
    <property type="evidence" value="ECO:0007669"/>
    <property type="project" value="UniProtKB-SubCell"/>
</dbReference>
<evidence type="ECO:0000256" key="5">
    <source>
        <dbReference type="SAM" id="MobiDB-lite"/>
    </source>
</evidence>
<evidence type="ECO:0000259" key="7">
    <source>
        <dbReference type="Pfam" id="PF00916"/>
    </source>
</evidence>
<dbReference type="EMBL" id="UYSU01000055">
    <property type="protein sequence ID" value="VDL81463.1"/>
    <property type="molecule type" value="Genomic_DNA"/>
</dbReference>
<keyword evidence="4 6" id="KW-0472">Membrane</keyword>
<gene>
    <name evidence="8" type="ORF">SSLN_LOCUS111</name>
</gene>
<feature type="compositionally biased region" description="Basic and acidic residues" evidence="5">
    <location>
        <begin position="93"/>
        <end position="102"/>
    </location>
</feature>
<keyword evidence="9" id="KW-1185">Reference proteome</keyword>
<dbReference type="PANTHER" id="PTHR11814">
    <property type="entry name" value="SULFATE TRANSPORTER"/>
    <property type="match status" value="1"/>
</dbReference>
<reference evidence="10" key="1">
    <citation type="submission" date="2016-06" db="UniProtKB">
        <authorList>
            <consortium name="WormBaseParasite"/>
        </authorList>
    </citation>
    <scope>IDENTIFICATION</scope>
</reference>
<comment type="subcellular location">
    <subcellularLocation>
        <location evidence="1">Membrane</location>
        <topology evidence="1">Multi-pass membrane protein</topology>
    </subcellularLocation>
</comment>
<evidence type="ECO:0000313" key="9">
    <source>
        <dbReference type="Proteomes" id="UP000275846"/>
    </source>
</evidence>
<evidence type="ECO:0000256" key="3">
    <source>
        <dbReference type="ARBA" id="ARBA00022989"/>
    </source>
</evidence>
<dbReference type="InterPro" id="IPR001902">
    <property type="entry name" value="SLC26A/SulP_fam"/>
</dbReference>
<reference evidence="8 9" key="2">
    <citation type="submission" date="2018-11" db="EMBL/GenBank/DDBJ databases">
        <authorList>
            <consortium name="Pathogen Informatics"/>
        </authorList>
    </citation>
    <scope>NUCLEOTIDE SEQUENCE [LARGE SCALE GENOMIC DNA]</scope>
    <source>
        <strain evidence="8 9">NST_G2</strain>
    </source>
</reference>
<evidence type="ECO:0000256" key="6">
    <source>
        <dbReference type="SAM" id="Phobius"/>
    </source>
</evidence>
<evidence type="ECO:0000313" key="8">
    <source>
        <dbReference type="EMBL" id="VDL81463.1"/>
    </source>
</evidence>
<feature type="region of interest" description="Disordered" evidence="5">
    <location>
        <begin position="71"/>
        <end position="105"/>
    </location>
</feature>
<sequence length="308" mass="34460">MERVASEHAAPSEASENVLRERRRFYTQLEFDRRYLQRLLEPPVTFRKKVDMVMRRAGRQLRRAYCREVPNHQNSGLPLARQSSSEASEDESERTGSSDKREPSRRRCSLIPSFLLGIFPFINIMRAYDLRSGLPNDIICGFTVGIMNIPQGMAYAMLATLPPVYGLYCSLFAPLFYFFFGTSRHLAMGFSSISVVPFLAERKPQLMAIPRSFIGTIAIVSLLVGGSLDRTIAALHTPNNTSDLLNNITKNSPTVEEETAIRVALGSALGMAVGLTQVCTQVFLILLPISPPDTVFTRELHRVGHHNV</sequence>
<organism evidence="10">
    <name type="scientific">Schistocephalus solidus</name>
    <name type="common">Tapeworm</name>
    <dbReference type="NCBI Taxonomy" id="70667"/>
    <lineage>
        <taxon>Eukaryota</taxon>
        <taxon>Metazoa</taxon>
        <taxon>Spiralia</taxon>
        <taxon>Lophotrochozoa</taxon>
        <taxon>Platyhelminthes</taxon>
        <taxon>Cestoda</taxon>
        <taxon>Eucestoda</taxon>
        <taxon>Diphyllobothriidea</taxon>
        <taxon>Diphyllobothriidae</taxon>
        <taxon>Schistocephalus</taxon>
    </lineage>
</organism>
<dbReference type="WBParaSite" id="SSLN_0000011701-mRNA-1">
    <property type="protein sequence ID" value="SSLN_0000011701-mRNA-1"/>
    <property type="gene ID" value="SSLN_0000011701"/>
</dbReference>
<dbReference type="Proteomes" id="UP000275846">
    <property type="component" value="Unassembled WGS sequence"/>
</dbReference>
<feature type="transmembrane region" description="Helical" evidence="6">
    <location>
        <begin position="110"/>
        <end position="128"/>
    </location>
</feature>
<dbReference type="STRING" id="70667.A0A183S7B3"/>
<name>A0A183S7B3_SCHSO</name>
<evidence type="ECO:0000313" key="10">
    <source>
        <dbReference type="WBParaSite" id="SSLN_0000011701-mRNA-1"/>
    </source>
</evidence>
<dbReference type="InterPro" id="IPR011547">
    <property type="entry name" value="SLC26A/SulP_dom"/>
</dbReference>
<dbReference type="AlphaFoldDB" id="A0A183S7B3"/>
<dbReference type="Pfam" id="PF00916">
    <property type="entry name" value="Sulfate_transp"/>
    <property type="match status" value="1"/>
</dbReference>
<dbReference type="GO" id="GO:0055085">
    <property type="term" value="P:transmembrane transport"/>
    <property type="evidence" value="ECO:0007669"/>
    <property type="project" value="InterPro"/>
</dbReference>
<accession>A0A183S7B3</accession>
<evidence type="ECO:0000256" key="1">
    <source>
        <dbReference type="ARBA" id="ARBA00004141"/>
    </source>
</evidence>
<protein>
    <submittedName>
        <fullName evidence="10">Sulfate_transp domain-containing protein</fullName>
    </submittedName>
</protein>
<dbReference type="OrthoDB" id="288203at2759"/>
<keyword evidence="2 6" id="KW-0812">Transmembrane</keyword>